<dbReference type="InterPro" id="IPR010923">
    <property type="entry name" value="T(6)A37_SUA5"/>
</dbReference>
<evidence type="ECO:0000256" key="4">
    <source>
        <dbReference type="ARBA" id="ARBA00015492"/>
    </source>
</evidence>
<evidence type="ECO:0000256" key="13">
    <source>
        <dbReference type="PIRNR" id="PIRNR004930"/>
    </source>
</evidence>
<evidence type="ECO:0000256" key="9">
    <source>
        <dbReference type="ARBA" id="ARBA00022741"/>
    </source>
</evidence>
<evidence type="ECO:0000256" key="11">
    <source>
        <dbReference type="ARBA" id="ARBA00029774"/>
    </source>
</evidence>
<name>A0ABV0BGY7_9HYPH</name>
<protein>
    <recommendedName>
        <fullName evidence="4 13">Threonylcarbamoyl-AMP synthase</fullName>
        <shortName evidence="13">TC-AMP synthase</shortName>
        <ecNumber evidence="3 13">2.7.7.87</ecNumber>
    </recommendedName>
    <alternativeName>
        <fullName evidence="11 13">L-threonylcarbamoyladenylate synthase</fullName>
    </alternativeName>
</protein>
<keyword evidence="8 13" id="KW-0548">Nucleotidyltransferase</keyword>
<proteinExistence type="inferred from homology"/>
<evidence type="ECO:0000259" key="14">
    <source>
        <dbReference type="PROSITE" id="PS51163"/>
    </source>
</evidence>
<evidence type="ECO:0000256" key="8">
    <source>
        <dbReference type="ARBA" id="ARBA00022695"/>
    </source>
</evidence>
<comment type="catalytic activity">
    <reaction evidence="12 13">
        <text>L-threonine + hydrogencarbonate + ATP = L-threonylcarbamoyladenylate + diphosphate + H2O</text>
        <dbReference type="Rhea" id="RHEA:36407"/>
        <dbReference type="ChEBI" id="CHEBI:15377"/>
        <dbReference type="ChEBI" id="CHEBI:17544"/>
        <dbReference type="ChEBI" id="CHEBI:30616"/>
        <dbReference type="ChEBI" id="CHEBI:33019"/>
        <dbReference type="ChEBI" id="CHEBI:57926"/>
        <dbReference type="ChEBI" id="CHEBI:73682"/>
        <dbReference type="EC" id="2.7.7.87"/>
    </reaction>
</comment>
<keyword evidence="9 13" id="KW-0547">Nucleotide-binding</keyword>
<accession>A0ABV0BGY7</accession>
<evidence type="ECO:0000313" key="16">
    <source>
        <dbReference type="Proteomes" id="UP001418637"/>
    </source>
</evidence>
<dbReference type="Pfam" id="PF01300">
    <property type="entry name" value="Sua5_yciO_yrdC"/>
    <property type="match status" value="1"/>
</dbReference>
<evidence type="ECO:0000256" key="12">
    <source>
        <dbReference type="ARBA" id="ARBA00048366"/>
    </source>
</evidence>
<keyword evidence="10 13" id="KW-0067">ATP-binding</keyword>
<dbReference type="InterPro" id="IPR006070">
    <property type="entry name" value="Sua5-like_dom"/>
</dbReference>
<gene>
    <name evidence="15" type="ORF">WJT86_04000</name>
</gene>
<dbReference type="GO" id="GO:0061710">
    <property type="term" value="F:L-threonylcarbamoyladenylate synthase"/>
    <property type="evidence" value="ECO:0007669"/>
    <property type="project" value="UniProtKB-EC"/>
</dbReference>
<dbReference type="Gene3D" id="3.40.50.11030">
    <property type="entry name" value="Threonylcarbamoyl-AMP synthase, C-terminal domain"/>
    <property type="match status" value="1"/>
</dbReference>
<comment type="subcellular location">
    <subcellularLocation>
        <location evidence="1 13">Cytoplasm</location>
    </subcellularLocation>
</comment>
<dbReference type="Proteomes" id="UP001418637">
    <property type="component" value="Unassembled WGS sequence"/>
</dbReference>
<comment type="function">
    <text evidence="13">Required for the formation of a threonylcarbamoyl group on adenosine at position 37 (t(6)A37) in tRNAs that read codons beginning with adenine.</text>
</comment>
<dbReference type="InterPro" id="IPR005145">
    <property type="entry name" value="Sua5_C"/>
</dbReference>
<dbReference type="SUPFAM" id="SSF55821">
    <property type="entry name" value="YrdC/RibB"/>
    <property type="match status" value="1"/>
</dbReference>
<organism evidence="15 16">
    <name type="scientific">Hohaiivirga grylli</name>
    <dbReference type="NCBI Taxonomy" id="3133970"/>
    <lineage>
        <taxon>Bacteria</taxon>
        <taxon>Pseudomonadati</taxon>
        <taxon>Pseudomonadota</taxon>
        <taxon>Alphaproteobacteria</taxon>
        <taxon>Hyphomicrobiales</taxon>
        <taxon>Methylobacteriaceae</taxon>
        <taxon>Hohaiivirga</taxon>
    </lineage>
</organism>
<dbReference type="PIRSF" id="PIRSF004930">
    <property type="entry name" value="Tln_factor_SUA5"/>
    <property type="match status" value="1"/>
</dbReference>
<evidence type="ECO:0000256" key="3">
    <source>
        <dbReference type="ARBA" id="ARBA00012584"/>
    </source>
</evidence>
<dbReference type="Gene3D" id="3.90.870.10">
    <property type="entry name" value="DHBP synthase"/>
    <property type="match status" value="1"/>
</dbReference>
<dbReference type="PANTHER" id="PTHR17490">
    <property type="entry name" value="SUA5"/>
    <property type="match status" value="1"/>
</dbReference>
<dbReference type="EMBL" id="JBBYXI010000001">
    <property type="protein sequence ID" value="MEN3930223.1"/>
    <property type="molecule type" value="Genomic_DNA"/>
</dbReference>
<comment type="caution">
    <text evidence="15">The sequence shown here is derived from an EMBL/GenBank/DDBJ whole genome shotgun (WGS) entry which is preliminary data.</text>
</comment>
<evidence type="ECO:0000256" key="6">
    <source>
        <dbReference type="ARBA" id="ARBA00022679"/>
    </source>
</evidence>
<keyword evidence="6 13" id="KW-0808">Transferase</keyword>
<evidence type="ECO:0000256" key="5">
    <source>
        <dbReference type="ARBA" id="ARBA00022490"/>
    </source>
</evidence>
<keyword evidence="7 13" id="KW-0819">tRNA processing</keyword>
<keyword evidence="16" id="KW-1185">Reference proteome</keyword>
<sequence length="323" mass="33222">MNPTEYLQADEIGLQRAAELLAQGLCVAFPTETVYGLGADATSPKAVADIYSAKQRPSFNPLIAHLPSAEMAFEQGVFSEDAKALATAFWPGPLTLVVPISATSTVCDLARAGLTSVGLRVPDHPVAKAILEKVALPIAAPSANSSGHVSATSAPHVLEDLNGRIAAVVDGGSTNVGVESTIIDCTGTEPGLLRPGGITREQIEAVLGKKLAHRPPVSAKPMAPGMLTSHYAPLTGVRLNATSFGPREAALLFGKDFQAPDALISFNLSESGDLAEAAGNLFSALRTLDEAGADCIAISPIPNSGLGEAINDRLSRAAADKTA</sequence>
<dbReference type="PANTHER" id="PTHR17490:SF16">
    <property type="entry name" value="THREONYLCARBAMOYL-AMP SYNTHASE"/>
    <property type="match status" value="1"/>
</dbReference>
<dbReference type="PROSITE" id="PS51163">
    <property type="entry name" value="YRDC"/>
    <property type="match status" value="1"/>
</dbReference>
<evidence type="ECO:0000256" key="1">
    <source>
        <dbReference type="ARBA" id="ARBA00004496"/>
    </source>
</evidence>
<dbReference type="NCBIfam" id="TIGR00057">
    <property type="entry name" value="L-threonylcarbamoyladenylate synthase"/>
    <property type="match status" value="1"/>
</dbReference>
<feature type="domain" description="YrdC-like" evidence="14">
    <location>
        <begin position="11"/>
        <end position="198"/>
    </location>
</feature>
<dbReference type="InterPro" id="IPR017945">
    <property type="entry name" value="DHBP_synth_RibB-like_a/b_dom"/>
</dbReference>
<dbReference type="Pfam" id="PF03481">
    <property type="entry name" value="Sua5_C"/>
    <property type="match status" value="1"/>
</dbReference>
<dbReference type="InterPro" id="IPR038385">
    <property type="entry name" value="Sua5/YwlC_C"/>
</dbReference>
<evidence type="ECO:0000256" key="7">
    <source>
        <dbReference type="ARBA" id="ARBA00022694"/>
    </source>
</evidence>
<dbReference type="InterPro" id="IPR050156">
    <property type="entry name" value="TC-AMP_synthase_SUA5"/>
</dbReference>
<keyword evidence="5 13" id="KW-0963">Cytoplasm</keyword>
<dbReference type="EC" id="2.7.7.87" evidence="3 13"/>
<evidence type="ECO:0000256" key="2">
    <source>
        <dbReference type="ARBA" id="ARBA00007663"/>
    </source>
</evidence>
<evidence type="ECO:0000313" key="15">
    <source>
        <dbReference type="EMBL" id="MEN3930223.1"/>
    </source>
</evidence>
<comment type="similarity">
    <text evidence="2 13">Belongs to the SUA5 family.</text>
</comment>
<evidence type="ECO:0000256" key="10">
    <source>
        <dbReference type="ARBA" id="ARBA00022840"/>
    </source>
</evidence>
<reference evidence="15 16" key="1">
    <citation type="submission" date="2024-04" db="EMBL/GenBank/DDBJ databases">
        <title>A novel species isolated from cricket.</title>
        <authorList>
            <person name="Wang H.-C."/>
        </authorList>
    </citation>
    <scope>NUCLEOTIDE SEQUENCE [LARGE SCALE GENOMIC DNA]</scope>
    <source>
        <strain evidence="15 16">WL0021</strain>
    </source>
</reference>
<dbReference type="RefSeq" id="WP_346336186.1">
    <property type="nucleotide sequence ID" value="NZ_JBBYXI010000001.1"/>
</dbReference>